<name>G0ECV0_PYRF1</name>
<gene>
    <name evidence="1" type="ordered locus">Pyrfu_1816</name>
</gene>
<evidence type="ECO:0000313" key="2">
    <source>
        <dbReference type="Proteomes" id="UP000001037"/>
    </source>
</evidence>
<dbReference type="InParanoid" id="G0ECV0"/>
<dbReference type="AlphaFoldDB" id="G0ECV0"/>
<accession>G0ECV0</accession>
<keyword evidence="1" id="KW-0378">Hydrolase</keyword>
<dbReference type="HOGENOM" id="CLU_142081_1_0_2"/>
<evidence type="ECO:0000313" key="1">
    <source>
        <dbReference type="EMBL" id="AEM39670.1"/>
    </source>
</evidence>
<dbReference type="SUPFAM" id="SSF101386">
    <property type="entry name" value="all-alpha NTP pyrophosphatases"/>
    <property type="match status" value="1"/>
</dbReference>
<proteinExistence type="predicted"/>
<dbReference type="EMBL" id="CP002838">
    <property type="protein sequence ID" value="AEM39670.1"/>
    <property type="molecule type" value="Genomic_DNA"/>
</dbReference>
<dbReference type="STRING" id="694429.Pyrfu_1816"/>
<organism evidence="1 2">
    <name type="scientific">Pyrolobus fumarii (strain DSM 11204 / 1A)</name>
    <dbReference type="NCBI Taxonomy" id="694429"/>
    <lineage>
        <taxon>Archaea</taxon>
        <taxon>Thermoproteota</taxon>
        <taxon>Thermoprotei</taxon>
        <taxon>Desulfurococcales</taxon>
        <taxon>Pyrodictiaceae</taxon>
        <taxon>Pyrolobus</taxon>
    </lineage>
</organism>
<dbReference type="eggNOG" id="arCOG03005">
    <property type="taxonomic scope" value="Archaea"/>
</dbReference>
<keyword evidence="2" id="KW-1185">Reference proteome</keyword>
<dbReference type="CDD" id="cd11532">
    <property type="entry name" value="NTP-PPase_COG4997"/>
    <property type="match status" value="1"/>
</dbReference>
<dbReference type="InterPro" id="IPR038735">
    <property type="entry name" value="MSMEG_1276-like_NTP-PPase_dom"/>
</dbReference>
<dbReference type="GO" id="GO:0016787">
    <property type="term" value="F:hydrolase activity"/>
    <property type="evidence" value="ECO:0007669"/>
    <property type="project" value="UniProtKB-KW"/>
</dbReference>
<dbReference type="GeneID" id="11138152"/>
<dbReference type="Proteomes" id="UP000001037">
    <property type="component" value="Chromosome"/>
</dbReference>
<dbReference type="KEGG" id="pfm:Pyrfu_1816"/>
<dbReference type="Gene3D" id="1.10.287.1080">
    <property type="entry name" value="MazG-like"/>
    <property type="match status" value="1"/>
</dbReference>
<sequence length="104" mass="11849">MCWKLVRDKIGEELRSRGVTVWKARSNEEYVNALRAKIIEEAYELAVAESSESVLEEAADLLEAIVSLLKLHGYTLEDLLARAEAKRRERGGFEKRLIALLEDC</sequence>
<protein>
    <submittedName>
        <fullName evidence="1">MazG nucleotide pyrophosphohydrolase</fullName>
    </submittedName>
</protein>
<reference evidence="1 2" key="1">
    <citation type="journal article" date="2011" name="Stand. Genomic Sci.">
        <title>Complete genome sequence of the hyperthermophilic chemolithoautotroph Pyrolobus fumarii type strain (1A).</title>
        <authorList>
            <person name="Anderson I."/>
            <person name="Goker M."/>
            <person name="Nolan M."/>
            <person name="Lucas S."/>
            <person name="Hammon N."/>
            <person name="Deshpande S."/>
            <person name="Cheng J.F."/>
            <person name="Tapia R."/>
            <person name="Han C."/>
            <person name="Goodwin L."/>
            <person name="Pitluck S."/>
            <person name="Huntemann M."/>
            <person name="Liolios K."/>
            <person name="Ivanova N."/>
            <person name="Pagani I."/>
            <person name="Mavromatis K."/>
            <person name="Ovchinikova G."/>
            <person name="Pati A."/>
            <person name="Chen A."/>
            <person name="Palaniappan K."/>
            <person name="Land M."/>
            <person name="Hauser L."/>
            <person name="Brambilla E.M."/>
            <person name="Huber H."/>
            <person name="Yasawong M."/>
            <person name="Rohde M."/>
            <person name="Spring S."/>
            <person name="Abt B."/>
            <person name="Sikorski J."/>
            <person name="Wirth R."/>
            <person name="Detter J.C."/>
            <person name="Woyke T."/>
            <person name="Bristow J."/>
            <person name="Eisen J.A."/>
            <person name="Markowitz V."/>
            <person name="Hugenholtz P."/>
            <person name="Kyrpides N.C."/>
            <person name="Klenk H.P."/>
            <person name="Lapidus A."/>
        </authorList>
    </citation>
    <scope>NUCLEOTIDE SEQUENCE [LARGE SCALE GENOMIC DNA]</scope>
    <source>
        <strain evidence="2">DSM 11204 / 1A</strain>
    </source>
</reference>
<dbReference type="RefSeq" id="WP_014027347.1">
    <property type="nucleotide sequence ID" value="NC_015931.1"/>
</dbReference>